<evidence type="ECO:0008006" key="3">
    <source>
        <dbReference type="Google" id="ProtNLM"/>
    </source>
</evidence>
<dbReference type="EMBL" id="SHKP01000008">
    <property type="protein sequence ID" value="RZT93862.1"/>
    <property type="molecule type" value="Genomic_DNA"/>
</dbReference>
<name>A0A4Q7VEZ3_9BURK</name>
<accession>A0A4Q7VEZ3</accession>
<evidence type="ECO:0000313" key="1">
    <source>
        <dbReference type="EMBL" id="RZT93862.1"/>
    </source>
</evidence>
<comment type="caution">
    <text evidence="1">The sequence shown here is derived from an EMBL/GenBank/DDBJ whole genome shotgun (WGS) entry which is preliminary data.</text>
</comment>
<keyword evidence="2" id="KW-1185">Reference proteome</keyword>
<gene>
    <name evidence="1" type="ORF">EV670_3419</name>
</gene>
<dbReference type="OrthoDB" id="9154315at2"/>
<dbReference type="AlphaFoldDB" id="A0A4Q7VEZ3"/>
<protein>
    <recommendedName>
        <fullName evidence="3">DUF2486 family protein</fullName>
    </recommendedName>
</protein>
<organism evidence="1 2">
    <name type="scientific">Rivibacter subsaxonicus</name>
    <dbReference type="NCBI Taxonomy" id="457575"/>
    <lineage>
        <taxon>Bacteria</taxon>
        <taxon>Pseudomonadati</taxon>
        <taxon>Pseudomonadota</taxon>
        <taxon>Betaproteobacteria</taxon>
        <taxon>Burkholderiales</taxon>
        <taxon>Rivibacter</taxon>
    </lineage>
</organism>
<dbReference type="RefSeq" id="WP_130434377.1">
    <property type="nucleotide sequence ID" value="NZ_SHKP01000008.1"/>
</dbReference>
<sequence length="139" mass="14845">MVDSTPSQPGPRRLPPSAVPTLTEVIDAFELPAPAGEDGSTVAAGSPVPGAVEPGLEVVEAVAVQLAEAGFDEEQLVQRLLPELQRQVDLVIESRLREILAPVLERAAQTVVAEARDELATALRELLAQVVEQEVARRR</sequence>
<dbReference type="Proteomes" id="UP000293671">
    <property type="component" value="Unassembled WGS sequence"/>
</dbReference>
<proteinExistence type="predicted"/>
<reference evidence="1 2" key="1">
    <citation type="submission" date="2019-02" db="EMBL/GenBank/DDBJ databases">
        <title>Genomic Encyclopedia of Type Strains, Phase IV (KMG-IV): sequencing the most valuable type-strain genomes for metagenomic binning, comparative biology and taxonomic classification.</title>
        <authorList>
            <person name="Goeker M."/>
        </authorList>
    </citation>
    <scope>NUCLEOTIDE SEQUENCE [LARGE SCALE GENOMIC DNA]</scope>
    <source>
        <strain evidence="1 2">DSM 19570</strain>
    </source>
</reference>
<evidence type="ECO:0000313" key="2">
    <source>
        <dbReference type="Proteomes" id="UP000293671"/>
    </source>
</evidence>